<gene>
    <name evidence="1" type="ORF">JOF55_003068</name>
</gene>
<keyword evidence="2" id="KW-1185">Reference proteome</keyword>
<evidence type="ECO:0000313" key="2">
    <source>
        <dbReference type="Proteomes" id="UP001180845"/>
    </source>
</evidence>
<name>A0AAE3ZGQ6_9ACTN</name>
<reference evidence="1" key="1">
    <citation type="submission" date="2023-07" db="EMBL/GenBank/DDBJ databases">
        <title>Sequencing the genomes of 1000 actinobacteria strains.</title>
        <authorList>
            <person name="Klenk H.-P."/>
        </authorList>
    </citation>
    <scope>NUCLEOTIDE SEQUENCE</scope>
    <source>
        <strain evidence="1">DSM 45977</strain>
    </source>
</reference>
<dbReference type="RefSeq" id="WP_310274804.1">
    <property type="nucleotide sequence ID" value="NZ_JAVDXW010000001.1"/>
</dbReference>
<sequence>MARMNLHGVPDEVYAALVKGAEENRRPLNAFVVERLAEVANVVNMADYVASYTPPVGTGVTVDDAVAAVREVRDAS</sequence>
<protein>
    <submittedName>
        <fullName evidence="1">Uncharacterized protein</fullName>
    </submittedName>
</protein>
<dbReference type="Proteomes" id="UP001180845">
    <property type="component" value="Unassembled WGS sequence"/>
</dbReference>
<accession>A0AAE3ZGQ6</accession>
<dbReference type="AlphaFoldDB" id="A0AAE3ZGQ6"/>
<evidence type="ECO:0000313" key="1">
    <source>
        <dbReference type="EMBL" id="MDR7302887.1"/>
    </source>
</evidence>
<dbReference type="EMBL" id="JAVDXW010000001">
    <property type="protein sequence ID" value="MDR7302887.1"/>
    <property type="molecule type" value="Genomic_DNA"/>
</dbReference>
<organism evidence="1 2">
    <name type="scientific">Haloactinomyces albus</name>
    <dbReference type="NCBI Taxonomy" id="1352928"/>
    <lineage>
        <taxon>Bacteria</taxon>
        <taxon>Bacillati</taxon>
        <taxon>Actinomycetota</taxon>
        <taxon>Actinomycetes</taxon>
        <taxon>Actinopolysporales</taxon>
        <taxon>Actinopolysporaceae</taxon>
        <taxon>Haloactinomyces</taxon>
    </lineage>
</organism>
<comment type="caution">
    <text evidence="1">The sequence shown here is derived from an EMBL/GenBank/DDBJ whole genome shotgun (WGS) entry which is preliminary data.</text>
</comment>
<proteinExistence type="predicted"/>